<protein>
    <submittedName>
        <fullName evidence="1">Uncharacterized protein</fullName>
    </submittedName>
</protein>
<dbReference type="EMBL" id="FMZB01000003">
    <property type="protein sequence ID" value="SDC57191.1"/>
    <property type="molecule type" value="Genomic_DNA"/>
</dbReference>
<dbReference type="Proteomes" id="UP000198666">
    <property type="component" value="Unassembled WGS sequence"/>
</dbReference>
<reference evidence="2" key="1">
    <citation type="submission" date="2016-10" db="EMBL/GenBank/DDBJ databases">
        <authorList>
            <person name="Varghese N."/>
            <person name="Submissions S."/>
        </authorList>
    </citation>
    <scope>NUCLEOTIDE SEQUENCE [LARGE SCALE GENOMIC DNA]</scope>
    <source>
        <strain evidence="2">DSM 21620</strain>
    </source>
</reference>
<accession>A0A1G6MNZ0</accession>
<keyword evidence="2" id="KW-1185">Reference proteome</keyword>
<name>A0A1G6MNZ0_9BACI</name>
<sequence>MWSDSGLGYSGLLSFALKQATYKTVERGIDYIPNFSNNESNLEKEHKSPGLIRLPVRLNDVKDSLEDLKQTAILLLGYNSS</sequence>
<organism evidence="1 2">
    <name type="scientific">Terribacillus halophilus</name>
    <dbReference type="NCBI Taxonomy" id="361279"/>
    <lineage>
        <taxon>Bacteria</taxon>
        <taxon>Bacillati</taxon>
        <taxon>Bacillota</taxon>
        <taxon>Bacilli</taxon>
        <taxon>Bacillales</taxon>
        <taxon>Bacillaceae</taxon>
        <taxon>Terribacillus</taxon>
    </lineage>
</organism>
<evidence type="ECO:0000313" key="2">
    <source>
        <dbReference type="Proteomes" id="UP000198666"/>
    </source>
</evidence>
<dbReference type="AlphaFoldDB" id="A0A1G6MNZ0"/>
<evidence type="ECO:0000313" key="1">
    <source>
        <dbReference type="EMBL" id="SDC57191.1"/>
    </source>
</evidence>
<gene>
    <name evidence="1" type="ORF">SAMN05421663_10313</name>
</gene>
<proteinExistence type="predicted"/>